<dbReference type="InterPro" id="IPR015824">
    <property type="entry name" value="Phosphoglycerate_kinase_N"/>
</dbReference>
<keyword evidence="5 10" id="KW-0808">Transferase</keyword>
<dbReference type="PANTHER" id="PTHR11406:SF23">
    <property type="entry name" value="PHOSPHOGLYCERATE KINASE 1, CHLOROPLASTIC-RELATED"/>
    <property type="match status" value="1"/>
</dbReference>
<dbReference type="GO" id="GO:0005829">
    <property type="term" value="C:cytosol"/>
    <property type="evidence" value="ECO:0007669"/>
    <property type="project" value="TreeGrafter"/>
</dbReference>
<comment type="similarity">
    <text evidence="10">Belongs to the phosphoglycerate kinase family.</text>
</comment>
<evidence type="ECO:0000256" key="5">
    <source>
        <dbReference type="ARBA" id="ARBA00022679"/>
    </source>
</evidence>
<evidence type="ECO:0000256" key="2">
    <source>
        <dbReference type="ARBA" id="ARBA00004838"/>
    </source>
</evidence>
<dbReference type="Pfam" id="PF00162">
    <property type="entry name" value="PGK"/>
    <property type="match status" value="1"/>
</dbReference>
<dbReference type="EC" id="2.7.2.3" evidence="3 10"/>
<dbReference type="GO" id="GO:0006096">
    <property type="term" value="P:glycolytic process"/>
    <property type="evidence" value="ECO:0007669"/>
    <property type="project" value="UniProtKB-UniPathway"/>
</dbReference>
<name>A0A0M2NEQ6_9FIRM</name>
<protein>
    <recommendedName>
        <fullName evidence="4 10">Phosphoglycerate kinase</fullName>
        <ecNumber evidence="3 10">2.7.2.3</ecNumber>
    </recommendedName>
</protein>
<sequence length="116" mass="12494">MPLSGVSDEEVYIDIGKETAAKYSETLNYAQTVFINGPMGVFEDRESELGTRAVWEAIAHSDAYSVVGGGDSVTATKKFGLKDEMSYICTGGGALVRFLSNEELPVIRALKHGSKL</sequence>
<evidence type="ECO:0000256" key="1">
    <source>
        <dbReference type="ARBA" id="ARBA00000642"/>
    </source>
</evidence>
<dbReference type="SUPFAM" id="SSF53748">
    <property type="entry name" value="Phosphoglycerate kinase"/>
    <property type="match status" value="1"/>
</dbReference>
<keyword evidence="7 10" id="KW-0418">Kinase</keyword>
<dbReference type="EMBL" id="LAYJ01000103">
    <property type="protein sequence ID" value="KKI50663.1"/>
    <property type="molecule type" value="Genomic_DNA"/>
</dbReference>
<keyword evidence="6" id="KW-0547">Nucleotide-binding</keyword>
<keyword evidence="9" id="KW-0324">Glycolysis</keyword>
<gene>
    <name evidence="11" type="ORF">CHK_1957</name>
</gene>
<dbReference type="AlphaFoldDB" id="A0A0M2NEQ6"/>
<dbReference type="GO" id="GO:0004618">
    <property type="term" value="F:phosphoglycerate kinase activity"/>
    <property type="evidence" value="ECO:0007669"/>
    <property type="project" value="UniProtKB-EC"/>
</dbReference>
<evidence type="ECO:0000313" key="12">
    <source>
        <dbReference type="Proteomes" id="UP000034076"/>
    </source>
</evidence>
<comment type="caution">
    <text evidence="11">The sequence shown here is derived from an EMBL/GenBank/DDBJ whole genome shotgun (WGS) entry which is preliminary data.</text>
</comment>
<dbReference type="PANTHER" id="PTHR11406">
    <property type="entry name" value="PHOSPHOGLYCERATE KINASE"/>
    <property type="match status" value="1"/>
</dbReference>
<evidence type="ECO:0000256" key="6">
    <source>
        <dbReference type="ARBA" id="ARBA00022741"/>
    </source>
</evidence>
<dbReference type="UniPathway" id="UPA00109">
    <property type="reaction ID" value="UER00185"/>
</dbReference>
<evidence type="ECO:0000256" key="4">
    <source>
        <dbReference type="ARBA" id="ARBA00016471"/>
    </source>
</evidence>
<dbReference type="Proteomes" id="UP000034076">
    <property type="component" value="Unassembled WGS sequence"/>
</dbReference>
<dbReference type="InterPro" id="IPR036043">
    <property type="entry name" value="Phosphoglycerate_kinase_sf"/>
</dbReference>
<keyword evidence="8" id="KW-0067">ATP-binding</keyword>
<dbReference type="GO" id="GO:0006094">
    <property type="term" value="P:gluconeogenesis"/>
    <property type="evidence" value="ECO:0007669"/>
    <property type="project" value="TreeGrafter"/>
</dbReference>
<evidence type="ECO:0000256" key="10">
    <source>
        <dbReference type="RuleBase" id="RU000532"/>
    </source>
</evidence>
<proteinExistence type="inferred from homology"/>
<dbReference type="PRINTS" id="PR00477">
    <property type="entry name" value="PHGLYCKINASE"/>
</dbReference>
<dbReference type="GO" id="GO:0005524">
    <property type="term" value="F:ATP binding"/>
    <property type="evidence" value="ECO:0007669"/>
    <property type="project" value="UniProtKB-KW"/>
</dbReference>
<evidence type="ECO:0000256" key="8">
    <source>
        <dbReference type="ARBA" id="ARBA00022840"/>
    </source>
</evidence>
<evidence type="ECO:0000256" key="3">
    <source>
        <dbReference type="ARBA" id="ARBA00013061"/>
    </source>
</evidence>
<dbReference type="GO" id="GO:0043531">
    <property type="term" value="F:ADP binding"/>
    <property type="evidence" value="ECO:0007669"/>
    <property type="project" value="TreeGrafter"/>
</dbReference>
<dbReference type="PATRIC" id="fig|270498.16.peg.1646"/>
<accession>A0A0M2NEQ6</accession>
<organism evidence="11 12">
    <name type="scientific">Christensenella hongkongensis</name>
    <dbReference type="NCBI Taxonomy" id="270498"/>
    <lineage>
        <taxon>Bacteria</taxon>
        <taxon>Bacillati</taxon>
        <taxon>Bacillota</taxon>
        <taxon>Clostridia</taxon>
        <taxon>Christensenellales</taxon>
        <taxon>Christensenellaceae</taxon>
        <taxon>Christensenella</taxon>
    </lineage>
</organism>
<reference evidence="11 12" key="1">
    <citation type="submission" date="2015-04" db="EMBL/GenBank/DDBJ databases">
        <title>Draft genome sequence of bacteremic isolate Catabacter hongkongensis type strain HKU16T.</title>
        <authorList>
            <person name="Lau S.K."/>
            <person name="Teng J.L."/>
            <person name="Huang Y."/>
            <person name="Curreem S.O."/>
            <person name="Tsui S.K."/>
            <person name="Woo P.C."/>
        </authorList>
    </citation>
    <scope>NUCLEOTIDE SEQUENCE [LARGE SCALE GENOMIC DNA]</scope>
    <source>
        <strain evidence="11 12">HKU16</strain>
    </source>
</reference>
<evidence type="ECO:0000256" key="7">
    <source>
        <dbReference type="ARBA" id="ARBA00022777"/>
    </source>
</evidence>
<comment type="pathway">
    <text evidence="2">Carbohydrate degradation; glycolysis; pyruvate from D-glyceraldehyde 3-phosphate: step 2/5.</text>
</comment>
<dbReference type="Gene3D" id="3.40.50.1260">
    <property type="entry name" value="Phosphoglycerate kinase, N-terminal domain"/>
    <property type="match status" value="1"/>
</dbReference>
<keyword evidence="12" id="KW-1185">Reference proteome</keyword>
<dbReference type="InterPro" id="IPR001576">
    <property type="entry name" value="Phosphoglycerate_kinase"/>
</dbReference>
<evidence type="ECO:0000313" key="11">
    <source>
        <dbReference type="EMBL" id="KKI50663.1"/>
    </source>
</evidence>
<dbReference type="STRING" id="270498.CHK_1957"/>
<comment type="catalytic activity">
    <reaction evidence="1 10">
        <text>(2R)-3-phosphoglycerate + ATP = (2R)-3-phospho-glyceroyl phosphate + ADP</text>
        <dbReference type="Rhea" id="RHEA:14801"/>
        <dbReference type="ChEBI" id="CHEBI:30616"/>
        <dbReference type="ChEBI" id="CHEBI:57604"/>
        <dbReference type="ChEBI" id="CHEBI:58272"/>
        <dbReference type="ChEBI" id="CHEBI:456216"/>
        <dbReference type="EC" id="2.7.2.3"/>
    </reaction>
</comment>
<evidence type="ECO:0000256" key="9">
    <source>
        <dbReference type="ARBA" id="ARBA00023152"/>
    </source>
</evidence>